<keyword evidence="2" id="KW-1185">Reference proteome</keyword>
<protein>
    <submittedName>
        <fullName evidence="1">Uncharacterized protein</fullName>
    </submittedName>
</protein>
<proteinExistence type="predicted"/>
<evidence type="ECO:0000313" key="2">
    <source>
        <dbReference type="Proteomes" id="UP000245462"/>
    </source>
</evidence>
<accession>A0A2U1FAI7</accession>
<sequence length="55" mass="6389">MILCKDKYLIYSLKPEERSLQARRIRMMQCTALVAPECGVKDGDNGEDFQTTREH</sequence>
<dbReference type="AlphaFoldDB" id="A0A2U1FAI7"/>
<dbReference type="Proteomes" id="UP000245462">
    <property type="component" value="Unassembled WGS sequence"/>
</dbReference>
<comment type="caution">
    <text evidence="1">The sequence shown here is derived from an EMBL/GenBank/DDBJ whole genome shotgun (WGS) entry which is preliminary data.</text>
</comment>
<name>A0A2U1FAI7_9PORP</name>
<dbReference type="EMBL" id="QEKY01000010">
    <property type="protein sequence ID" value="PVZ09203.1"/>
    <property type="molecule type" value="Genomic_DNA"/>
</dbReference>
<evidence type="ECO:0000313" key="1">
    <source>
        <dbReference type="EMBL" id="PVZ09203.1"/>
    </source>
</evidence>
<reference evidence="1 2" key="1">
    <citation type="submission" date="2018-04" db="EMBL/GenBank/DDBJ databases">
        <title>Genomic Encyclopedia of Type Strains, Phase IV (KMG-IV): sequencing the most valuable type-strain genomes for metagenomic binning, comparative biology and taxonomic classification.</title>
        <authorList>
            <person name="Goeker M."/>
        </authorList>
    </citation>
    <scope>NUCLEOTIDE SEQUENCE [LARGE SCALE GENOMIC DNA]</scope>
    <source>
        <strain evidence="1 2">DSM 28520</strain>
    </source>
</reference>
<organism evidence="1 2">
    <name type="scientific">Porphyromonas loveana</name>
    <dbReference type="NCBI Taxonomy" id="1884669"/>
    <lineage>
        <taxon>Bacteria</taxon>
        <taxon>Pseudomonadati</taxon>
        <taxon>Bacteroidota</taxon>
        <taxon>Bacteroidia</taxon>
        <taxon>Bacteroidales</taxon>
        <taxon>Porphyromonadaceae</taxon>
        <taxon>Porphyromonas</taxon>
    </lineage>
</organism>
<gene>
    <name evidence="1" type="ORF">C7382_11070</name>
</gene>